<dbReference type="Gene3D" id="3.10.20.590">
    <property type="match status" value="1"/>
</dbReference>
<proteinExistence type="predicted"/>
<evidence type="ECO:0000313" key="1">
    <source>
        <dbReference type="EMBL" id="CAB4805870.1"/>
    </source>
</evidence>
<sequence length="60" mass="6430">MIAVIQINGKIKERLEVSPTISDAELEAQALAHPTIAKELAGATINKIITRAPKLVNIVI</sequence>
<name>A0A6J6Y900_9ZZZZ</name>
<dbReference type="EMBL" id="CAFAAR010000066">
    <property type="protein sequence ID" value="CAB4805870.1"/>
    <property type="molecule type" value="Genomic_DNA"/>
</dbReference>
<gene>
    <name evidence="1" type="ORF">UFOPK3056_00760</name>
</gene>
<reference evidence="1" key="1">
    <citation type="submission" date="2020-05" db="EMBL/GenBank/DDBJ databases">
        <authorList>
            <person name="Chiriac C."/>
            <person name="Salcher M."/>
            <person name="Ghai R."/>
            <person name="Kavagutti S V."/>
        </authorList>
    </citation>
    <scope>NUCLEOTIDE SEQUENCE</scope>
</reference>
<organism evidence="1">
    <name type="scientific">freshwater metagenome</name>
    <dbReference type="NCBI Taxonomy" id="449393"/>
    <lineage>
        <taxon>unclassified sequences</taxon>
        <taxon>metagenomes</taxon>
        <taxon>ecological metagenomes</taxon>
    </lineage>
</organism>
<protein>
    <submittedName>
        <fullName evidence="1">Unannotated protein</fullName>
    </submittedName>
</protein>
<dbReference type="AlphaFoldDB" id="A0A6J6Y900"/>
<accession>A0A6J6Y900</accession>